<accession>A0A218UFC2</accession>
<proteinExistence type="predicted"/>
<feature type="region of interest" description="Disordered" evidence="1">
    <location>
        <begin position="1"/>
        <end position="33"/>
    </location>
</feature>
<evidence type="ECO:0000256" key="1">
    <source>
        <dbReference type="SAM" id="MobiDB-lite"/>
    </source>
</evidence>
<reference evidence="2 3" key="1">
    <citation type="submission" date="2017-05" db="EMBL/GenBank/DDBJ databases">
        <title>Genome of assembly of the Bengalese finch, Lonchura striata domestica.</title>
        <authorList>
            <person name="Colquitt B.M."/>
            <person name="Brainard M.S."/>
        </authorList>
    </citation>
    <scope>NUCLEOTIDE SEQUENCE [LARGE SCALE GENOMIC DNA]</scope>
    <source>
        <strain evidence="2">White83orange57</strain>
    </source>
</reference>
<organism evidence="2 3">
    <name type="scientific">Lonchura striata</name>
    <name type="common">white-rumped munia</name>
    <dbReference type="NCBI Taxonomy" id="40157"/>
    <lineage>
        <taxon>Eukaryota</taxon>
        <taxon>Metazoa</taxon>
        <taxon>Chordata</taxon>
        <taxon>Craniata</taxon>
        <taxon>Vertebrata</taxon>
        <taxon>Euteleostomi</taxon>
        <taxon>Archelosauria</taxon>
        <taxon>Archosauria</taxon>
        <taxon>Dinosauria</taxon>
        <taxon>Saurischia</taxon>
        <taxon>Theropoda</taxon>
        <taxon>Coelurosauria</taxon>
        <taxon>Aves</taxon>
        <taxon>Neognathae</taxon>
        <taxon>Neoaves</taxon>
        <taxon>Telluraves</taxon>
        <taxon>Australaves</taxon>
        <taxon>Passeriformes</taxon>
        <taxon>Passeroidea</taxon>
        <taxon>Estrildidae</taxon>
        <taxon>Estrildinae</taxon>
        <taxon>Lonchura</taxon>
    </lineage>
</organism>
<evidence type="ECO:0000313" key="2">
    <source>
        <dbReference type="EMBL" id="OWK52487.1"/>
    </source>
</evidence>
<dbReference type="Proteomes" id="UP000197619">
    <property type="component" value="Unassembled WGS sequence"/>
</dbReference>
<protein>
    <submittedName>
        <fullName evidence="2">Uncharacterized protein</fullName>
    </submittedName>
</protein>
<dbReference type="AlphaFoldDB" id="A0A218UFC2"/>
<name>A0A218UFC2_9PASE</name>
<evidence type="ECO:0000313" key="3">
    <source>
        <dbReference type="Proteomes" id="UP000197619"/>
    </source>
</evidence>
<gene>
    <name evidence="2" type="ORF">RLOC_00007656</name>
</gene>
<comment type="caution">
    <text evidence="2">The sequence shown here is derived from an EMBL/GenBank/DDBJ whole genome shotgun (WGS) entry which is preliminary data.</text>
</comment>
<sequence>MEAHPASLHHQQQLSSARRRICHKGGPPGLCQS</sequence>
<dbReference type="EMBL" id="MUZQ01000343">
    <property type="protein sequence ID" value="OWK52487.1"/>
    <property type="molecule type" value="Genomic_DNA"/>
</dbReference>
<keyword evidence="3" id="KW-1185">Reference proteome</keyword>